<dbReference type="Pfam" id="PF00383">
    <property type="entry name" value="dCMP_cyt_deam_1"/>
    <property type="match status" value="1"/>
</dbReference>
<sequence length="138" mass="14436">MIDLEIDFRALTIAARAVADELVCSADCKAGGVGAALVSATGTIYTGLCIDTGSSLGFCAEHAAVADMLKHRETRIAGIVAVTCEGNVLPPCGRCRELIRQVDPANWHTRVLVAENVVVALSELLPYGQPSEPSQLGT</sequence>
<name>A0ABV2HWZ5_9HYPH</name>
<evidence type="ECO:0000259" key="2">
    <source>
        <dbReference type="PROSITE" id="PS51747"/>
    </source>
</evidence>
<dbReference type="PANTHER" id="PTHR11644">
    <property type="entry name" value="CYTIDINE DEAMINASE"/>
    <property type="match status" value="1"/>
</dbReference>
<evidence type="ECO:0000313" key="3">
    <source>
        <dbReference type="EMBL" id="MET3595118.1"/>
    </source>
</evidence>
<proteinExistence type="inferred from homology"/>
<dbReference type="InterPro" id="IPR016193">
    <property type="entry name" value="Cytidine_deaminase-like"/>
</dbReference>
<dbReference type="EMBL" id="JBEPLM010000009">
    <property type="protein sequence ID" value="MET3595118.1"/>
    <property type="molecule type" value="Genomic_DNA"/>
</dbReference>
<evidence type="ECO:0000256" key="1">
    <source>
        <dbReference type="ARBA" id="ARBA00006576"/>
    </source>
</evidence>
<accession>A0ABV2HWZ5</accession>
<dbReference type="Proteomes" id="UP001549036">
    <property type="component" value="Unassembled WGS sequence"/>
</dbReference>
<dbReference type="CDD" id="cd01283">
    <property type="entry name" value="cytidine_deaminase"/>
    <property type="match status" value="1"/>
</dbReference>
<gene>
    <name evidence="3" type="ORF">ABID26_004530</name>
</gene>
<reference evidence="3 4" key="1">
    <citation type="submission" date="2024-06" db="EMBL/GenBank/DDBJ databases">
        <title>Genomic Encyclopedia of Type Strains, Phase IV (KMG-IV): sequencing the most valuable type-strain genomes for metagenomic binning, comparative biology and taxonomic classification.</title>
        <authorList>
            <person name="Goeker M."/>
        </authorList>
    </citation>
    <scope>NUCLEOTIDE SEQUENCE [LARGE SCALE GENOMIC DNA]</scope>
    <source>
        <strain evidence="3 4">DSM 29846</strain>
    </source>
</reference>
<comment type="similarity">
    <text evidence="1">Belongs to the cytidine and deoxycytidylate deaminase family.</text>
</comment>
<feature type="domain" description="CMP/dCMP-type deaminase" evidence="2">
    <location>
        <begin position="1"/>
        <end position="132"/>
    </location>
</feature>
<dbReference type="SUPFAM" id="SSF53927">
    <property type="entry name" value="Cytidine deaminase-like"/>
    <property type="match status" value="1"/>
</dbReference>
<evidence type="ECO:0000313" key="4">
    <source>
        <dbReference type="Proteomes" id="UP001549036"/>
    </source>
</evidence>
<dbReference type="PANTHER" id="PTHR11644:SF2">
    <property type="entry name" value="CYTIDINE DEAMINASE"/>
    <property type="match status" value="1"/>
</dbReference>
<dbReference type="InterPro" id="IPR050202">
    <property type="entry name" value="Cyt/Deoxycyt_deaminase"/>
</dbReference>
<organism evidence="3 4">
    <name type="scientific">Mesorhizobium shonense</name>
    <dbReference type="NCBI Taxonomy" id="1209948"/>
    <lineage>
        <taxon>Bacteria</taxon>
        <taxon>Pseudomonadati</taxon>
        <taxon>Pseudomonadota</taxon>
        <taxon>Alphaproteobacteria</taxon>
        <taxon>Hyphomicrobiales</taxon>
        <taxon>Phyllobacteriaceae</taxon>
        <taxon>Mesorhizobium</taxon>
    </lineage>
</organism>
<dbReference type="Gene3D" id="3.40.140.10">
    <property type="entry name" value="Cytidine Deaminase, domain 2"/>
    <property type="match status" value="1"/>
</dbReference>
<protein>
    <submittedName>
        <fullName evidence="3">Cytidine deaminase</fullName>
    </submittedName>
</protein>
<dbReference type="RefSeq" id="WP_354416440.1">
    <property type="nucleotide sequence ID" value="NZ_JBEPLM010000009.1"/>
</dbReference>
<dbReference type="PROSITE" id="PS51747">
    <property type="entry name" value="CYT_DCMP_DEAMINASES_2"/>
    <property type="match status" value="1"/>
</dbReference>
<comment type="caution">
    <text evidence="3">The sequence shown here is derived from an EMBL/GenBank/DDBJ whole genome shotgun (WGS) entry which is preliminary data.</text>
</comment>
<dbReference type="InterPro" id="IPR002125">
    <property type="entry name" value="CMP_dCMP_dom"/>
</dbReference>
<keyword evidence="4" id="KW-1185">Reference proteome</keyword>